<dbReference type="GO" id="GO:0008762">
    <property type="term" value="F:UDP-N-acetylmuramate dehydrogenase activity"/>
    <property type="evidence" value="ECO:0007669"/>
    <property type="project" value="UniProtKB-UniRule"/>
</dbReference>
<evidence type="ECO:0000256" key="18">
    <source>
        <dbReference type="ARBA" id="ARBA00048914"/>
    </source>
</evidence>
<dbReference type="HAMAP" id="MF_00037">
    <property type="entry name" value="MurB"/>
    <property type="match status" value="1"/>
</dbReference>
<keyword evidence="7 19" id="KW-0963">Cytoplasm</keyword>
<evidence type="ECO:0000256" key="16">
    <source>
        <dbReference type="ARBA" id="ARBA00023316"/>
    </source>
</evidence>
<evidence type="ECO:0000256" key="1">
    <source>
        <dbReference type="ARBA" id="ARBA00001974"/>
    </source>
</evidence>
<dbReference type="InterPro" id="IPR036635">
    <property type="entry name" value="MurB_C_sf"/>
</dbReference>
<comment type="subcellular location">
    <subcellularLocation>
        <location evidence="3 19">Cytoplasm</location>
    </subcellularLocation>
</comment>
<keyword evidence="16 19" id="KW-0961">Cell wall biogenesis/degradation</keyword>
<evidence type="ECO:0000313" key="21">
    <source>
        <dbReference type="EMBL" id="NIK87499.1"/>
    </source>
</evidence>
<evidence type="ECO:0000256" key="3">
    <source>
        <dbReference type="ARBA" id="ARBA00004496"/>
    </source>
</evidence>
<comment type="function">
    <text evidence="2 19">Cell wall formation.</text>
</comment>
<dbReference type="EC" id="1.3.1.98" evidence="5 19"/>
<keyword evidence="9 19" id="KW-0285">Flavoprotein</keyword>
<evidence type="ECO:0000256" key="15">
    <source>
        <dbReference type="ARBA" id="ARBA00023306"/>
    </source>
</evidence>
<dbReference type="AlphaFoldDB" id="A0A846MW93"/>
<dbReference type="Pfam" id="PF01565">
    <property type="entry name" value="FAD_binding_4"/>
    <property type="match status" value="1"/>
</dbReference>
<feature type="active site" evidence="19">
    <location>
        <position position="169"/>
    </location>
</feature>
<comment type="catalytic activity">
    <reaction evidence="18 19">
        <text>UDP-N-acetyl-alpha-D-muramate + NADP(+) = UDP-N-acetyl-3-O-(1-carboxyvinyl)-alpha-D-glucosamine + NADPH + H(+)</text>
        <dbReference type="Rhea" id="RHEA:12248"/>
        <dbReference type="ChEBI" id="CHEBI:15378"/>
        <dbReference type="ChEBI" id="CHEBI:57783"/>
        <dbReference type="ChEBI" id="CHEBI:58349"/>
        <dbReference type="ChEBI" id="CHEBI:68483"/>
        <dbReference type="ChEBI" id="CHEBI:70757"/>
        <dbReference type="EC" id="1.3.1.98"/>
    </reaction>
</comment>
<keyword evidence="11 19" id="KW-0521">NADP</keyword>
<proteinExistence type="inferred from homology"/>
<evidence type="ECO:0000256" key="6">
    <source>
        <dbReference type="ARBA" id="ARBA00015188"/>
    </source>
</evidence>
<evidence type="ECO:0000256" key="2">
    <source>
        <dbReference type="ARBA" id="ARBA00003921"/>
    </source>
</evidence>
<name>A0A846MW93_9PROT</name>
<keyword evidence="8 19" id="KW-0132">Cell division</keyword>
<evidence type="ECO:0000256" key="7">
    <source>
        <dbReference type="ARBA" id="ARBA00022490"/>
    </source>
</evidence>
<comment type="caution">
    <text evidence="21">The sequence shown here is derived from an EMBL/GenBank/DDBJ whole genome shotgun (WGS) entry which is preliminary data.</text>
</comment>
<feature type="domain" description="FAD-binding PCMH-type" evidence="20">
    <location>
        <begin position="25"/>
        <end position="201"/>
    </location>
</feature>
<dbReference type="InterPro" id="IPR016167">
    <property type="entry name" value="FAD-bd_PCMH_sub1"/>
</dbReference>
<feature type="active site" description="Proton donor" evidence="19">
    <location>
        <position position="218"/>
    </location>
</feature>
<evidence type="ECO:0000256" key="12">
    <source>
        <dbReference type="ARBA" id="ARBA00022960"/>
    </source>
</evidence>
<dbReference type="Gene3D" id="3.30.43.10">
    <property type="entry name" value="Uridine Diphospho-n-acetylenolpyruvylglucosamine Reductase, domain 2"/>
    <property type="match status" value="1"/>
</dbReference>
<dbReference type="PANTHER" id="PTHR21071">
    <property type="entry name" value="UDP-N-ACETYLENOLPYRUVOYLGLUCOSAMINE REDUCTASE"/>
    <property type="match status" value="1"/>
</dbReference>
<dbReference type="UniPathway" id="UPA00219"/>
<dbReference type="SUPFAM" id="SSF56194">
    <property type="entry name" value="Uridine diphospho-N-Acetylenolpyruvylglucosamine reductase, MurB, C-terminal domain"/>
    <property type="match status" value="1"/>
</dbReference>
<dbReference type="NCBIfam" id="TIGR00179">
    <property type="entry name" value="murB"/>
    <property type="match status" value="1"/>
</dbReference>
<evidence type="ECO:0000256" key="19">
    <source>
        <dbReference type="HAMAP-Rule" id="MF_00037"/>
    </source>
</evidence>
<gene>
    <name evidence="19" type="primary">murB</name>
    <name evidence="21" type="ORF">FHS83_000817</name>
</gene>
<evidence type="ECO:0000256" key="4">
    <source>
        <dbReference type="ARBA" id="ARBA00004752"/>
    </source>
</evidence>
<evidence type="ECO:0000256" key="5">
    <source>
        <dbReference type="ARBA" id="ARBA00012518"/>
    </source>
</evidence>
<dbReference type="EMBL" id="JAASRM010000001">
    <property type="protein sequence ID" value="NIK87499.1"/>
    <property type="molecule type" value="Genomic_DNA"/>
</dbReference>
<dbReference type="InterPro" id="IPR036318">
    <property type="entry name" value="FAD-bd_PCMH-like_sf"/>
</dbReference>
<protein>
    <recommendedName>
        <fullName evidence="6 19">UDP-N-acetylenolpyruvoylglucosamine reductase</fullName>
        <ecNumber evidence="5 19">1.3.1.98</ecNumber>
    </recommendedName>
    <alternativeName>
        <fullName evidence="17 19">UDP-N-acetylmuramate dehydrogenase</fullName>
    </alternativeName>
</protein>
<dbReference type="GO" id="GO:0051301">
    <property type="term" value="P:cell division"/>
    <property type="evidence" value="ECO:0007669"/>
    <property type="project" value="UniProtKB-KW"/>
</dbReference>
<keyword evidence="14 19" id="KW-0560">Oxidoreductase</keyword>
<keyword evidence="12 19" id="KW-0133">Cell shape</keyword>
<dbReference type="Proteomes" id="UP000570514">
    <property type="component" value="Unassembled WGS sequence"/>
</dbReference>
<dbReference type="InterPro" id="IPR011601">
    <property type="entry name" value="MurB_C"/>
</dbReference>
<dbReference type="GO" id="GO:0071555">
    <property type="term" value="P:cell wall organization"/>
    <property type="evidence" value="ECO:0007669"/>
    <property type="project" value="UniProtKB-KW"/>
</dbReference>
<dbReference type="PROSITE" id="PS51387">
    <property type="entry name" value="FAD_PCMH"/>
    <property type="match status" value="1"/>
</dbReference>
<evidence type="ECO:0000313" key="22">
    <source>
        <dbReference type="Proteomes" id="UP000570514"/>
    </source>
</evidence>
<keyword evidence="15 19" id="KW-0131">Cell cycle</keyword>
<evidence type="ECO:0000256" key="13">
    <source>
        <dbReference type="ARBA" id="ARBA00022984"/>
    </source>
</evidence>
<dbReference type="Gene3D" id="3.90.78.10">
    <property type="entry name" value="UDP-N-acetylenolpyruvoylglucosamine reductase, C-terminal domain"/>
    <property type="match status" value="1"/>
</dbReference>
<comment type="pathway">
    <text evidence="4 19">Cell wall biogenesis; peptidoglycan biosynthesis.</text>
</comment>
<sequence>MSAPLPQVRGTYQFGAALKDLVWFRAGGVAEVLFRPADADDLAAFFAGKPAGVPITIIGVGSNLLVRDGGIPGVVIRLPAAFGKVEVDGLRVRAGAAALDSAVARKAADAGIAGFEFLRGVPGTIGGALRMNAGCYGSEVKDIFVEATAIDGQGKKHVLSAADMGFVYRKSGVPKDFVFVEAVFEGHGDEPAAVRTRMEELLARREITQPIGAKTGGSTFKNPPGAHAWKLIEDAGCRGLKIGDAMVSDVHCNFLINLGNATAAEIEALGEEVRRRVKETSGIDLEWEIKRVGVAGGES</sequence>
<dbReference type="GO" id="GO:0071949">
    <property type="term" value="F:FAD binding"/>
    <property type="evidence" value="ECO:0007669"/>
    <property type="project" value="InterPro"/>
</dbReference>
<evidence type="ECO:0000256" key="11">
    <source>
        <dbReference type="ARBA" id="ARBA00022857"/>
    </source>
</evidence>
<comment type="cofactor">
    <cofactor evidence="1 19">
        <name>FAD</name>
        <dbReference type="ChEBI" id="CHEBI:57692"/>
    </cofactor>
</comment>
<evidence type="ECO:0000259" key="20">
    <source>
        <dbReference type="PROSITE" id="PS51387"/>
    </source>
</evidence>
<keyword evidence="13 19" id="KW-0573">Peptidoglycan synthesis</keyword>
<dbReference type="GO" id="GO:0009252">
    <property type="term" value="P:peptidoglycan biosynthetic process"/>
    <property type="evidence" value="ECO:0007669"/>
    <property type="project" value="UniProtKB-UniRule"/>
</dbReference>
<dbReference type="NCBIfam" id="NF010480">
    <property type="entry name" value="PRK13905.1"/>
    <property type="match status" value="1"/>
</dbReference>
<dbReference type="Pfam" id="PF02873">
    <property type="entry name" value="MurB_C"/>
    <property type="match status" value="1"/>
</dbReference>
<reference evidence="21 22" key="1">
    <citation type="submission" date="2020-03" db="EMBL/GenBank/DDBJ databases">
        <title>Genomic Encyclopedia of Type Strains, Phase IV (KMG-IV): sequencing the most valuable type-strain genomes for metagenomic binning, comparative biology and taxonomic classification.</title>
        <authorList>
            <person name="Goeker M."/>
        </authorList>
    </citation>
    <scope>NUCLEOTIDE SEQUENCE [LARGE SCALE GENOMIC DNA]</scope>
    <source>
        <strain evidence="21 22">DSM 19867</strain>
    </source>
</reference>
<dbReference type="SUPFAM" id="SSF56176">
    <property type="entry name" value="FAD-binding/transporter-associated domain-like"/>
    <property type="match status" value="1"/>
</dbReference>
<evidence type="ECO:0000256" key="14">
    <source>
        <dbReference type="ARBA" id="ARBA00023002"/>
    </source>
</evidence>
<dbReference type="InterPro" id="IPR016169">
    <property type="entry name" value="FAD-bd_PCMH_sub2"/>
</dbReference>
<dbReference type="GO" id="GO:0008360">
    <property type="term" value="P:regulation of cell shape"/>
    <property type="evidence" value="ECO:0007669"/>
    <property type="project" value="UniProtKB-KW"/>
</dbReference>
<dbReference type="RefSeq" id="WP_167081187.1">
    <property type="nucleotide sequence ID" value="NZ_BAAADC010000001.1"/>
</dbReference>
<evidence type="ECO:0000256" key="8">
    <source>
        <dbReference type="ARBA" id="ARBA00022618"/>
    </source>
</evidence>
<evidence type="ECO:0000256" key="17">
    <source>
        <dbReference type="ARBA" id="ARBA00031026"/>
    </source>
</evidence>
<dbReference type="PANTHER" id="PTHR21071:SF4">
    <property type="entry name" value="UDP-N-ACETYLENOLPYRUVOYLGLUCOSAMINE REDUCTASE"/>
    <property type="match status" value="1"/>
</dbReference>
<evidence type="ECO:0000256" key="9">
    <source>
        <dbReference type="ARBA" id="ARBA00022630"/>
    </source>
</evidence>
<dbReference type="Gene3D" id="3.30.465.10">
    <property type="match status" value="1"/>
</dbReference>
<dbReference type="InterPro" id="IPR003170">
    <property type="entry name" value="MurB"/>
</dbReference>
<keyword evidence="10 19" id="KW-0274">FAD</keyword>
<dbReference type="InterPro" id="IPR006094">
    <property type="entry name" value="Oxid_FAD_bind_N"/>
</dbReference>
<organism evidence="21 22">
    <name type="scientific">Rhizomicrobium palustre</name>
    <dbReference type="NCBI Taxonomy" id="189966"/>
    <lineage>
        <taxon>Bacteria</taxon>
        <taxon>Pseudomonadati</taxon>
        <taxon>Pseudomonadota</taxon>
        <taxon>Alphaproteobacteria</taxon>
        <taxon>Micropepsales</taxon>
        <taxon>Micropepsaceae</taxon>
        <taxon>Rhizomicrobium</taxon>
    </lineage>
</organism>
<comment type="similarity">
    <text evidence="19">Belongs to the MurB family.</text>
</comment>
<feature type="active site" evidence="19">
    <location>
        <position position="288"/>
    </location>
</feature>
<keyword evidence="22" id="KW-1185">Reference proteome</keyword>
<evidence type="ECO:0000256" key="10">
    <source>
        <dbReference type="ARBA" id="ARBA00022827"/>
    </source>
</evidence>
<dbReference type="InterPro" id="IPR016166">
    <property type="entry name" value="FAD-bd_PCMH"/>
</dbReference>
<dbReference type="GO" id="GO:0005829">
    <property type="term" value="C:cytosol"/>
    <property type="evidence" value="ECO:0007669"/>
    <property type="project" value="TreeGrafter"/>
</dbReference>
<accession>A0A846MW93</accession>